<dbReference type="PANTHER" id="PTHR11669">
    <property type="entry name" value="REPLICATION FACTOR C / DNA POLYMERASE III GAMMA-TAU SUBUNIT"/>
    <property type="match status" value="1"/>
</dbReference>
<organism evidence="1 2">
    <name type="scientific">Candidatus Uhrbacteria bacterium RIFCSPLOWO2_01_FULL_47_24</name>
    <dbReference type="NCBI Taxonomy" id="1802401"/>
    <lineage>
        <taxon>Bacteria</taxon>
        <taxon>Candidatus Uhriibacteriota</taxon>
    </lineage>
</organism>
<name>A0A1F7UQQ4_9BACT</name>
<protein>
    <recommendedName>
        <fullName evidence="3">DNA polymerase III subunit delta</fullName>
    </recommendedName>
</protein>
<proteinExistence type="predicted"/>
<reference evidence="1 2" key="1">
    <citation type="journal article" date="2016" name="Nat. Commun.">
        <title>Thousands of microbial genomes shed light on interconnected biogeochemical processes in an aquifer system.</title>
        <authorList>
            <person name="Anantharaman K."/>
            <person name="Brown C.T."/>
            <person name="Hug L.A."/>
            <person name="Sharon I."/>
            <person name="Castelle C.J."/>
            <person name="Probst A.J."/>
            <person name="Thomas B.C."/>
            <person name="Singh A."/>
            <person name="Wilkins M.J."/>
            <person name="Karaoz U."/>
            <person name="Brodie E.L."/>
            <person name="Williams K.H."/>
            <person name="Hubbard S.S."/>
            <person name="Banfield J.F."/>
        </authorList>
    </citation>
    <scope>NUCLEOTIDE SEQUENCE [LARGE SCALE GENOMIC DNA]</scope>
</reference>
<dbReference type="InterPro" id="IPR027417">
    <property type="entry name" value="P-loop_NTPase"/>
</dbReference>
<evidence type="ECO:0000313" key="2">
    <source>
        <dbReference type="Proteomes" id="UP000176897"/>
    </source>
</evidence>
<dbReference type="GO" id="GO:0006261">
    <property type="term" value="P:DNA-templated DNA replication"/>
    <property type="evidence" value="ECO:0007669"/>
    <property type="project" value="TreeGrafter"/>
</dbReference>
<dbReference type="STRING" id="1802401.A3B21_01360"/>
<dbReference type="EMBL" id="MGEJ01000015">
    <property type="protein sequence ID" value="OGL80054.1"/>
    <property type="molecule type" value="Genomic_DNA"/>
</dbReference>
<dbReference type="Gene3D" id="3.40.50.300">
    <property type="entry name" value="P-loop containing nucleotide triphosphate hydrolases"/>
    <property type="match status" value="1"/>
</dbReference>
<dbReference type="InterPro" id="IPR050238">
    <property type="entry name" value="DNA_Rep/Repair_Clamp_Loader"/>
</dbReference>
<accession>A0A1F7UQQ4</accession>
<evidence type="ECO:0000313" key="1">
    <source>
        <dbReference type="EMBL" id="OGL80054.1"/>
    </source>
</evidence>
<comment type="caution">
    <text evidence="1">The sequence shown here is derived from an EMBL/GenBank/DDBJ whole genome shotgun (WGS) entry which is preliminary data.</text>
</comment>
<sequence>MQYNWPLIGHTHIKRYFEKVLQSGNIHHAYLFEGPQHLGKSTFARLLIQTLLCEEKDRQLPCGICRPCDAFKHTAHPDFFELKREEEAHISIEKAREFISTLQTRALLGSLKIGMIEEAELLTQEAANALLKTLEEAPRSVILFLIASEPLLPTISSRCQKITFHFVGSHDMEQAFQRERKQSELLRLASGRPGVALRMKESAAQESYMGEMQEIRRLLKIDEGERLLWITEQFGSGNKISDRRVHAKEIFDMLELTLRELLIVEPTLKAEPVISMLKRTAQAKQFLKANVDPRLICEYLLLDAS</sequence>
<dbReference type="AlphaFoldDB" id="A0A1F7UQQ4"/>
<dbReference type="Proteomes" id="UP000176897">
    <property type="component" value="Unassembled WGS sequence"/>
</dbReference>
<gene>
    <name evidence="1" type="ORF">A3B21_01360</name>
</gene>
<dbReference type="PANTHER" id="PTHR11669:SF8">
    <property type="entry name" value="DNA POLYMERASE III SUBUNIT DELTA"/>
    <property type="match status" value="1"/>
</dbReference>
<dbReference type="SUPFAM" id="SSF52540">
    <property type="entry name" value="P-loop containing nucleoside triphosphate hydrolases"/>
    <property type="match status" value="1"/>
</dbReference>
<dbReference type="Pfam" id="PF13177">
    <property type="entry name" value="DNA_pol3_delta2"/>
    <property type="match status" value="1"/>
</dbReference>
<evidence type="ECO:0008006" key="3">
    <source>
        <dbReference type="Google" id="ProtNLM"/>
    </source>
</evidence>